<dbReference type="InterPro" id="IPR032438">
    <property type="entry name" value="ERCC3_RAD25_C"/>
</dbReference>
<evidence type="ECO:0000256" key="7">
    <source>
        <dbReference type="ARBA" id="ARBA00034617"/>
    </source>
</evidence>
<evidence type="ECO:0000256" key="1">
    <source>
        <dbReference type="ARBA" id="ARBA00006637"/>
    </source>
</evidence>
<feature type="region of interest" description="Disordered" evidence="10">
    <location>
        <begin position="550"/>
        <end position="585"/>
    </location>
</feature>
<comment type="catalytic activity">
    <reaction evidence="9">
        <text>ATP + H2O = ADP + phosphate + H(+)</text>
        <dbReference type="Rhea" id="RHEA:13065"/>
        <dbReference type="ChEBI" id="CHEBI:15377"/>
        <dbReference type="ChEBI" id="CHEBI:15378"/>
        <dbReference type="ChEBI" id="CHEBI:30616"/>
        <dbReference type="ChEBI" id="CHEBI:43474"/>
        <dbReference type="ChEBI" id="CHEBI:456216"/>
        <dbReference type="EC" id="5.6.2.4"/>
    </reaction>
</comment>
<dbReference type="GO" id="GO:0016787">
    <property type="term" value="F:hydrolase activity"/>
    <property type="evidence" value="ECO:0007669"/>
    <property type="project" value="UniProtKB-KW"/>
</dbReference>
<reference evidence="13" key="1">
    <citation type="journal article" date="2020" name="J. Eukaryot. Microbiol.">
        <title>De novo Sequencing, Assembly and Annotation of the Transcriptome for the Free-Living Testate Amoeba Arcella intermedia.</title>
        <authorList>
            <person name="Ribeiro G.M."/>
            <person name="Porfirio-Sousa A.L."/>
            <person name="Maurer-Alcala X.X."/>
            <person name="Katz L.A."/>
            <person name="Lahr D.J.G."/>
        </authorList>
    </citation>
    <scope>NUCLEOTIDE SEQUENCE</scope>
</reference>
<dbReference type="GO" id="GO:0005524">
    <property type="term" value="F:ATP binding"/>
    <property type="evidence" value="ECO:0007669"/>
    <property type="project" value="UniProtKB-KW"/>
</dbReference>
<name>A0A6B2KZC3_9EUKA</name>
<dbReference type="Pfam" id="PF04851">
    <property type="entry name" value="ResIII"/>
    <property type="match status" value="1"/>
</dbReference>
<dbReference type="NCBIfam" id="TIGR00603">
    <property type="entry name" value="rad25"/>
    <property type="match status" value="1"/>
</dbReference>
<evidence type="ECO:0000256" key="5">
    <source>
        <dbReference type="ARBA" id="ARBA00022840"/>
    </source>
</evidence>
<accession>A0A6B2KZC3</accession>
<keyword evidence="2" id="KW-0547">Nucleotide-binding</keyword>
<evidence type="ECO:0000259" key="11">
    <source>
        <dbReference type="PROSITE" id="PS51192"/>
    </source>
</evidence>
<dbReference type="AlphaFoldDB" id="A0A6B2KZC3"/>
<dbReference type="GO" id="GO:0043138">
    <property type="term" value="F:3'-5' DNA helicase activity"/>
    <property type="evidence" value="ECO:0007669"/>
    <property type="project" value="UniProtKB-EC"/>
</dbReference>
<evidence type="ECO:0000256" key="8">
    <source>
        <dbReference type="ARBA" id="ARBA00034808"/>
    </source>
</evidence>
<keyword evidence="5" id="KW-0067">ATP-binding</keyword>
<dbReference type="EC" id="5.6.2.4" evidence="8"/>
<dbReference type="GO" id="GO:0006289">
    <property type="term" value="P:nucleotide-excision repair"/>
    <property type="evidence" value="ECO:0007669"/>
    <property type="project" value="InterPro"/>
</dbReference>
<dbReference type="Gene3D" id="3.40.50.300">
    <property type="entry name" value="P-loop containing nucleotide triphosphate hydrolases"/>
    <property type="match status" value="2"/>
</dbReference>
<evidence type="ECO:0000256" key="4">
    <source>
        <dbReference type="ARBA" id="ARBA00022806"/>
    </source>
</evidence>
<evidence type="ECO:0000256" key="6">
    <source>
        <dbReference type="ARBA" id="ARBA00023235"/>
    </source>
</evidence>
<evidence type="ECO:0000313" key="13">
    <source>
        <dbReference type="EMBL" id="NDV30114.1"/>
    </source>
</evidence>
<organism evidence="13">
    <name type="scientific">Arcella intermedia</name>
    <dbReference type="NCBI Taxonomy" id="1963864"/>
    <lineage>
        <taxon>Eukaryota</taxon>
        <taxon>Amoebozoa</taxon>
        <taxon>Tubulinea</taxon>
        <taxon>Elardia</taxon>
        <taxon>Arcellinida</taxon>
        <taxon>Sphaerothecina</taxon>
        <taxon>Arcellidae</taxon>
        <taxon>Arcella</taxon>
    </lineage>
</organism>
<feature type="domain" description="Helicase C-terminal" evidence="12">
    <location>
        <begin position="376"/>
        <end position="528"/>
    </location>
</feature>
<dbReference type="InterPro" id="IPR006935">
    <property type="entry name" value="Helicase/UvrB_N"/>
</dbReference>
<dbReference type="InterPro" id="IPR050615">
    <property type="entry name" value="ATP-dep_DNA_Helicase"/>
</dbReference>
<sequence>MYLAWCRGYAPEEVVRLLKLLAKNPLPLSVEKYVRDHTNNFTYYRATMTLKNKQYCVQSVNREVLEKLLRNSSVRDLVPHSTKLQEVTTSLGEITYNFPINSGASEKVKKVCRDLGISLIDEFDFANVPNLPSIKIDMKATTLVRFYQEFAVSRLFWNGFKCHSGILVLPCGAGKTLIGINVVAALKKPCIIYCQSILAVTQWRDQLLRWTTINENSVSRFSASFPTEWNAGADVIVTTYGMFSTTKRSDNAHTMMDNIKEREWGLMLLDEVHLVPAKIFRKVTNQIRSHIKLGLTATMVREDELIADLPHLVGPKLYELDIFTLRMHKYISPVECVELHCSMTDSFMRAYSASKSKEEEQLLYSTNPNKTRVVWSLINYHIEKKHRIMVFCDNLFCLEFYTSIIKRDKIDGNTTQDERSRILRKFRETAGECILFSQVGDQSIDLPEADVVIQVALMHGGRMQEGQRIGRIQRYQEEKATGYFYSLVSDGTREVKFAKKRRNFLQDHGYTIKREKGEAYKKYLTDLEHLTNEDMQQKIIGAVQNELKKREAERTNGKQTQETSKKRKKVDDTKKEVSKRIKRVK</sequence>
<dbReference type="InterPro" id="IPR027417">
    <property type="entry name" value="P-loop_NTPase"/>
</dbReference>
<dbReference type="SMART" id="SM00490">
    <property type="entry name" value="HELICc"/>
    <property type="match status" value="1"/>
</dbReference>
<dbReference type="SMART" id="SM00487">
    <property type="entry name" value="DEXDc"/>
    <property type="match status" value="1"/>
</dbReference>
<keyword evidence="6" id="KW-0413">Isomerase</keyword>
<dbReference type="GO" id="GO:0000112">
    <property type="term" value="C:nucleotide-excision repair factor 3 complex"/>
    <property type="evidence" value="ECO:0007669"/>
    <property type="project" value="TreeGrafter"/>
</dbReference>
<dbReference type="SUPFAM" id="SSF52540">
    <property type="entry name" value="P-loop containing nucleoside triphosphate hydrolases"/>
    <property type="match status" value="1"/>
</dbReference>
<dbReference type="PANTHER" id="PTHR11274">
    <property type="entry name" value="RAD25/XP-B DNA REPAIR HELICASE"/>
    <property type="match status" value="1"/>
</dbReference>
<feature type="compositionally biased region" description="Basic and acidic residues" evidence="10">
    <location>
        <begin position="569"/>
        <end position="579"/>
    </location>
</feature>
<dbReference type="InterPro" id="IPR014001">
    <property type="entry name" value="Helicase_ATP-bd"/>
</dbReference>
<keyword evidence="3" id="KW-0378">Hydrolase</keyword>
<dbReference type="GO" id="GO:0003677">
    <property type="term" value="F:DNA binding"/>
    <property type="evidence" value="ECO:0007669"/>
    <property type="project" value="InterPro"/>
</dbReference>
<dbReference type="PRINTS" id="PR00851">
    <property type="entry name" value="XRODRMPGMNTB"/>
</dbReference>
<evidence type="ECO:0000259" key="12">
    <source>
        <dbReference type="PROSITE" id="PS51194"/>
    </source>
</evidence>
<evidence type="ECO:0000256" key="2">
    <source>
        <dbReference type="ARBA" id="ARBA00022741"/>
    </source>
</evidence>
<dbReference type="InterPro" id="IPR001161">
    <property type="entry name" value="XPB/Ssl2"/>
</dbReference>
<dbReference type="PANTHER" id="PTHR11274:SF0">
    <property type="entry name" value="GENERAL TRANSCRIPTION AND DNA REPAIR FACTOR IIH HELICASE SUBUNIT XPB"/>
    <property type="match status" value="1"/>
</dbReference>
<evidence type="ECO:0000256" key="3">
    <source>
        <dbReference type="ARBA" id="ARBA00022801"/>
    </source>
</evidence>
<dbReference type="GO" id="GO:0006367">
    <property type="term" value="P:transcription initiation at RNA polymerase II promoter"/>
    <property type="evidence" value="ECO:0007669"/>
    <property type="project" value="InterPro"/>
</dbReference>
<keyword evidence="4" id="KW-0347">Helicase</keyword>
<dbReference type="PROSITE" id="PS51192">
    <property type="entry name" value="HELICASE_ATP_BIND_1"/>
    <property type="match status" value="1"/>
</dbReference>
<dbReference type="InterPro" id="IPR001650">
    <property type="entry name" value="Helicase_C-like"/>
</dbReference>
<proteinExistence type="inferred from homology"/>
<evidence type="ECO:0000256" key="9">
    <source>
        <dbReference type="ARBA" id="ARBA00048988"/>
    </source>
</evidence>
<dbReference type="GO" id="GO:0097550">
    <property type="term" value="C:transcription preinitiation complex"/>
    <property type="evidence" value="ECO:0007669"/>
    <property type="project" value="TreeGrafter"/>
</dbReference>
<dbReference type="Pfam" id="PF16203">
    <property type="entry name" value="ERCC3_RAD25_C"/>
    <property type="match status" value="1"/>
</dbReference>
<feature type="domain" description="Helicase ATP-binding" evidence="11">
    <location>
        <begin position="163"/>
        <end position="317"/>
    </location>
</feature>
<dbReference type="EMBL" id="GIBP01001145">
    <property type="protein sequence ID" value="NDV30114.1"/>
    <property type="molecule type" value="Transcribed_RNA"/>
</dbReference>
<dbReference type="PROSITE" id="PS51194">
    <property type="entry name" value="HELICASE_CTER"/>
    <property type="match status" value="1"/>
</dbReference>
<comment type="catalytic activity">
    <reaction evidence="7">
        <text>Couples ATP hydrolysis with the unwinding of duplex DNA by translocating in the 3'-5' direction.</text>
        <dbReference type="EC" id="5.6.2.4"/>
    </reaction>
</comment>
<comment type="similarity">
    <text evidence="1">Belongs to the helicase family. RAD25/XPB subfamily.</text>
</comment>
<protein>
    <recommendedName>
        <fullName evidence="8">DNA 3'-5' helicase</fullName>
        <ecNumber evidence="8">5.6.2.4</ecNumber>
    </recommendedName>
</protein>
<dbReference type="GO" id="GO:0005675">
    <property type="term" value="C:transcription factor TFIIH holo complex"/>
    <property type="evidence" value="ECO:0007669"/>
    <property type="project" value="TreeGrafter"/>
</dbReference>
<evidence type="ECO:0000256" key="10">
    <source>
        <dbReference type="SAM" id="MobiDB-lite"/>
    </source>
</evidence>